<evidence type="ECO:0000259" key="3">
    <source>
        <dbReference type="Pfam" id="PF19076"/>
    </source>
</evidence>
<dbReference type="EMBL" id="JACHNF010000001">
    <property type="protein sequence ID" value="MBB5983954.1"/>
    <property type="molecule type" value="Genomic_DNA"/>
</dbReference>
<dbReference type="InterPro" id="IPR026395">
    <property type="entry name" value="CshA_fibril"/>
</dbReference>
<proteinExistence type="predicted"/>
<evidence type="ECO:0000259" key="4">
    <source>
        <dbReference type="Pfam" id="PF20009"/>
    </source>
</evidence>
<keyword evidence="1" id="KW-1133">Transmembrane helix</keyword>
<name>A0A841DXP9_9ACTN</name>
<gene>
    <name evidence="5" type="ORF">HDA44_007295</name>
</gene>
<feature type="domain" description="CshA" evidence="3">
    <location>
        <begin position="1630"/>
        <end position="1728"/>
    </location>
</feature>
<organism evidence="5 6">
    <name type="scientific">Kribbella solani</name>
    <dbReference type="NCBI Taxonomy" id="236067"/>
    <lineage>
        <taxon>Bacteria</taxon>
        <taxon>Bacillati</taxon>
        <taxon>Actinomycetota</taxon>
        <taxon>Actinomycetes</taxon>
        <taxon>Propionibacteriales</taxon>
        <taxon>Kribbellaceae</taxon>
        <taxon>Kribbella</taxon>
    </lineage>
</organism>
<sequence length="1982" mass="201905">MRATRAGLAIVLATVLLNAGTATAYQVPTAPFAAGDSATTVMPGSGLRQTITATGQTELGDPTTVAFRGLGPTTYQPALAKTTPAQDVVVNTGDCASTGGCGDRGTITIAFSQPVRNPVLHLGGIGGSVTRTVSNRTTAQSELHAILKLSTAGLSLTKLVPCIGDSLVLAAPRHAPRGSGGTATMEKHRGCPSATTMHAPGHRNHSNNLRRRALGPGNNLAVTSDTITAANDDSGPNCVNTKSSSGLDASATAACGSVRVNGVVTKVTFGVTALFTKHPKLPATNNGSSGDAFSIVASTPEDFGDAPASYGTASSVISDVHLGKDVTEDNAGVANGTTGPVTPDQGDDGVVFKPLRTNQTTYAADLRLTGASKAGRACAWIDVNLNGSFDPGERACAPFAAGQSTVTLRWTELAPKAGAAYARVRVGYNDAQVEKPTGAADSGEVEDYPLPITPPPPPVLTDDTATTAFGTAVVVKVLANDKPGDPGTPLAPATLCLIDGSNCVPMVNVVGQAKYVANADGTIRVEPVPGFFGAAKPVTYRVADGNGTTATAKLTVTVALPDRPVANPDTISTPQNVSVSVKPLANDSAAAGVTLVPGSVVLRDPADATFKKKVVIASEGEYVVKPDGGVDFVPRPRFTGVGTSIGYRVSDSTKQTAESTLTVTVRVVTPVANGDSVSTAFDTEVVVPVLENDLPGSPDAPLVPATLKLVDPVGDELVDKITVARQGTYLVADGKVTFEPVHGFSGVATAVTYQVLDKNGTAARAALTVSVNAPGPPVANPDTITTLQGRSVVVAVLENDKSGPTGAALVPATVRLLAPPAQLASSRPVTSLVIAGQGKYTAKPNGKVLFEPLPTFSGAATPIGYQVADSNGAIGRSTLTARVTKVQPDATDDTATTPYDTTATVPVLANDDAGDPSVPLVPSSVRLIDPATKEPKATVVVAGQATYTTTPEGKIVVDPLPKFTGRATPIGYRVSDVNGTITTATLTVTVAKPPAPTAEPDTATGKQNLPLRVMPLANDTAGRGSGLDPRSLTLLDPADGAQKKLVKIPGQAVYQVNPDGTVTAYPLPAFTGTATKVTYRIADWFGQAARSTIAVTITPIMPVAVDDAARTAYAKPVTINVLANDKPGDPSAPLVPASLTLLDPADGLPKVTVSIPNEGVYTTTGGAVRFVPSATFRGPGTPIGYQVADRNGTRTTARLTVTVGRPPVAIADSATTLQNVTVTVSVLANDRPGTNATLDRSTVGLIDPAARTTGYVRKVTVANQGTYSVLPTGAVEFDPLPAFHGKALPINYRVADSDGNYAASTLSVTVTPIWPVTIDDSAITPFEHAITVNVLANDKPGDPSAPLVPASLVLKDPTGRYGKTMTRGGEGSYRAANDGTVTFTPAKGFQGVTTPVTYRIADANGTTAEGLLLLTVGKGPSAVADAVTTKQNVTVTVDPLANDDPGTGAELDRTSVQLYAGDWDRKAVIPGQGVFTVNTASGKITFDPEPAYRGVVSIPYRVTDSTGNTTSAAVSVTVSPVVPIATDDAASTAYETPLSVNVLANDKPGDASAPLVPAGVRVIDPVTGEPLPALVVPGEGTFTVQPNGSIRFAPVDGFAGATVPVGYEVADRNGTIGAATLTVTVQARPVAMPDAARTKQHVAVTIDPLANDKPGPDAKLDPDSLLLVGPDGALVDDVTVAGQGTYVVANGKVTFSPTATFTGTARPVAYEVKDSNRNSARATITVTVVPVRPVVVDDSADTAFGTAVEVNVLGNDKAGDPSAPLRPESVVLRDPVDGKEKKTVTVPKEGAFAVGVGGTITYTPVKGFVGTTRSIAYRVTDANGTSDTALLDVTVSGPLLARAAPDAATGTPGNAVAVNPLLNDSGEIQPSSVCLRTATGTCTKHVTDGAGTWSVAGDGTVTLKPAAAFTGTAKVTYQRTDDTGETVTAPVKFTVGADADDFGTYAPAAFPLTGGIPPIVLTLGVLLAALGATLILMARTRK</sequence>
<dbReference type="Pfam" id="PF19076">
    <property type="entry name" value="CshA_repeat"/>
    <property type="match status" value="12"/>
</dbReference>
<evidence type="ECO:0000313" key="6">
    <source>
        <dbReference type="Proteomes" id="UP000558997"/>
    </source>
</evidence>
<feature type="domain" description="CshA" evidence="3">
    <location>
        <begin position="1731"/>
        <end position="1835"/>
    </location>
</feature>
<dbReference type="RefSeq" id="WP_238352634.1">
    <property type="nucleotide sequence ID" value="NZ_BAAAVN010000013.1"/>
</dbReference>
<feature type="domain" description="CshA" evidence="3">
    <location>
        <begin position="460"/>
        <end position="558"/>
    </location>
</feature>
<keyword evidence="1" id="KW-0472">Membrane</keyword>
<dbReference type="NCBIfam" id="NF012211">
    <property type="entry name" value="tand_rpt_95"/>
    <property type="match status" value="1"/>
</dbReference>
<feature type="domain" description="GEVED" evidence="4">
    <location>
        <begin position="379"/>
        <end position="450"/>
    </location>
</feature>
<feature type="domain" description="CshA" evidence="3">
    <location>
        <begin position="995"/>
        <end position="1096"/>
    </location>
</feature>
<feature type="domain" description="CshA" evidence="3">
    <location>
        <begin position="1520"/>
        <end position="1625"/>
    </location>
</feature>
<feature type="domain" description="CshA" evidence="3">
    <location>
        <begin position="1339"/>
        <end position="1411"/>
    </location>
</feature>
<feature type="signal peptide" evidence="2">
    <location>
        <begin position="1"/>
        <end position="24"/>
    </location>
</feature>
<keyword evidence="1" id="KW-0812">Transmembrane</keyword>
<evidence type="ECO:0000256" key="1">
    <source>
        <dbReference type="SAM" id="Phobius"/>
    </source>
</evidence>
<dbReference type="Pfam" id="PF20009">
    <property type="entry name" value="GEVED"/>
    <property type="match status" value="1"/>
</dbReference>
<accession>A0A841DXP9</accession>
<keyword evidence="2" id="KW-0732">Signal</keyword>
<feature type="transmembrane region" description="Helical" evidence="1">
    <location>
        <begin position="1959"/>
        <end position="1978"/>
    </location>
</feature>
<evidence type="ECO:0000313" key="5">
    <source>
        <dbReference type="EMBL" id="MBB5983954.1"/>
    </source>
</evidence>
<feature type="domain" description="CshA" evidence="3">
    <location>
        <begin position="1102"/>
        <end position="1203"/>
    </location>
</feature>
<feature type="domain" description="CshA" evidence="3">
    <location>
        <begin position="695"/>
        <end position="771"/>
    </location>
</feature>
<evidence type="ECO:0000256" key="2">
    <source>
        <dbReference type="SAM" id="SignalP"/>
    </source>
</evidence>
<feature type="domain" description="CshA" evidence="3">
    <location>
        <begin position="886"/>
        <end position="990"/>
    </location>
</feature>
<keyword evidence="6" id="KW-1185">Reference proteome</keyword>
<feature type="chain" id="PRO_5032735324" evidence="2">
    <location>
        <begin position="25"/>
        <end position="1982"/>
    </location>
</feature>
<dbReference type="NCBIfam" id="TIGR04225">
    <property type="entry name" value="CshA_fibril_rpt"/>
    <property type="match status" value="12"/>
</dbReference>
<dbReference type="InterPro" id="IPR045474">
    <property type="entry name" value="GEVED"/>
</dbReference>
<feature type="domain" description="CshA" evidence="3">
    <location>
        <begin position="1845"/>
        <end position="1934"/>
    </location>
</feature>
<dbReference type="Proteomes" id="UP000558997">
    <property type="component" value="Unassembled WGS sequence"/>
</dbReference>
<feature type="domain" description="CshA" evidence="3">
    <location>
        <begin position="1208"/>
        <end position="1310"/>
    </location>
</feature>
<dbReference type="Pfam" id="PF17963">
    <property type="entry name" value="Big_9"/>
    <property type="match status" value="2"/>
</dbReference>
<reference evidence="5 6" key="1">
    <citation type="submission" date="2020-08" db="EMBL/GenBank/DDBJ databases">
        <title>Sequencing the genomes of 1000 actinobacteria strains.</title>
        <authorList>
            <person name="Klenk H.-P."/>
        </authorList>
    </citation>
    <scope>NUCLEOTIDE SEQUENCE [LARGE SCALE GENOMIC DNA]</scope>
    <source>
        <strain evidence="5 6">DSM 17294</strain>
    </source>
</reference>
<protein>
    <submittedName>
        <fullName evidence="5">CshA-type fibril repeat protein</fullName>
    </submittedName>
</protein>
<comment type="caution">
    <text evidence="5">The sequence shown here is derived from an EMBL/GenBank/DDBJ whole genome shotgun (WGS) entry which is preliminary data.</text>
</comment>
<feature type="domain" description="CshA" evidence="3">
    <location>
        <begin position="777"/>
        <end position="883"/>
    </location>
</feature>
<dbReference type="Gene3D" id="2.60.40.2810">
    <property type="match status" value="1"/>
</dbReference>